<dbReference type="Pfam" id="PF02036">
    <property type="entry name" value="SCP2"/>
    <property type="match status" value="1"/>
</dbReference>
<organism evidence="3 4">
    <name type="scientific">Diplodia corticola</name>
    <dbReference type="NCBI Taxonomy" id="236234"/>
    <lineage>
        <taxon>Eukaryota</taxon>
        <taxon>Fungi</taxon>
        <taxon>Dikarya</taxon>
        <taxon>Ascomycota</taxon>
        <taxon>Pezizomycotina</taxon>
        <taxon>Dothideomycetes</taxon>
        <taxon>Dothideomycetes incertae sedis</taxon>
        <taxon>Botryosphaeriales</taxon>
        <taxon>Botryosphaeriaceae</taxon>
        <taxon>Diplodia</taxon>
    </lineage>
</organism>
<dbReference type="GO" id="GO:0005829">
    <property type="term" value="C:cytosol"/>
    <property type="evidence" value="ECO:0007669"/>
    <property type="project" value="TreeGrafter"/>
</dbReference>
<accession>A0A1J9S5Q9</accession>
<dbReference type="GeneID" id="31011611"/>
<evidence type="ECO:0000313" key="3">
    <source>
        <dbReference type="EMBL" id="OJD35847.1"/>
    </source>
</evidence>
<feature type="region of interest" description="Disordered" evidence="1">
    <location>
        <begin position="351"/>
        <end position="377"/>
    </location>
</feature>
<dbReference type="Gene3D" id="3.30.1050.10">
    <property type="entry name" value="SCP2 sterol-binding domain"/>
    <property type="match status" value="2"/>
</dbReference>
<sequence length="399" mass="42843">MSLKSGYGGGRDDDATEGTRHKAPSREYRAHTIGTRTADKIPSSAAFDAIAASLADDADRKDAVKKGGAVFAFTIKNQAGETDSWYIDLKKTGTVGKGAAPEGGKADGEFDTVDLCKDSDDRLRVDGMAGERPRGVLCCQHNASIAVASSLSTIARAMMALASASAPAPAPAPAPARQLAVGRRLNRGIIPTPRCALSAHGVEKWRWFTMLLSDSDFASLVAGKANAQKLFMSGKLKIKGDVMKATKIEPVLKKVQAKAKLKQALKTTSQLESIPNGDQFNYEMSTLVVLIFSDVLSTLLSCSAFSLDAMILDSPTTHDYLDDPSQACWLYAEYKVNKHSMTAFVLINTNSRHEPEPQPQPQQLFPGDGHPPQSEDNIFATMRDLLEADLFGQPATAQP</sequence>
<dbReference type="OrthoDB" id="10265837at2759"/>
<evidence type="ECO:0000256" key="1">
    <source>
        <dbReference type="SAM" id="MobiDB-lite"/>
    </source>
</evidence>
<dbReference type="EMBL" id="MNUE01000015">
    <property type="protein sequence ID" value="OJD35847.1"/>
    <property type="molecule type" value="Genomic_DNA"/>
</dbReference>
<comment type="caution">
    <text evidence="3">The sequence shown here is derived from an EMBL/GenBank/DDBJ whole genome shotgun (WGS) entry which is preliminary data.</text>
</comment>
<name>A0A1J9S5Q9_9PEZI</name>
<dbReference type="PANTHER" id="PTHR10094">
    <property type="entry name" value="STEROL CARRIER PROTEIN 2 SCP-2 FAMILY PROTEIN"/>
    <property type="match status" value="1"/>
</dbReference>
<evidence type="ECO:0000313" key="4">
    <source>
        <dbReference type="Proteomes" id="UP000183809"/>
    </source>
</evidence>
<dbReference type="InterPro" id="IPR003033">
    <property type="entry name" value="SCP2_sterol-bd_dom"/>
</dbReference>
<dbReference type="PANTHER" id="PTHR10094:SF25">
    <property type="entry name" value="SCP2 STEROL-BINDING DOMAIN-CONTAINING PROTEIN 1"/>
    <property type="match status" value="1"/>
</dbReference>
<protein>
    <submittedName>
        <fullName evidence="3">Lipid transfer</fullName>
    </submittedName>
</protein>
<dbReference type="RefSeq" id="XP_020132107.1">
    <property type="nucleotide sequence ID" value="XM_020271352.1"/>
</dbReference>
<proteinExistence type="predicted"/>
<keyword evidence="4" id="KW-1185">Reference proteome</keyword>
<dbReference type="SUPFAM" id="SSF55718">
    <property type="entry name" value="SCP-like"/>
    <property type="match status" value="2"/>
</dbReference>
<feature type="compositionally biased region" description="Basic and acidic residues" evidence="1">
    <location>
        <begin position="10"/>
        <end position="30"/>
    </location>
</feature>
<feature type="domain" description="SCP2" evidence="2">
    <location>
        <begin position="208"/>
        <end position="253"/>
    </location>
</feature>
<dbReference type="STRING" id="236234.A0A1J9S5Q9"/>
<gene>
    <name evidence="3" type="ORF">BKCO1_150009</name>
</gene>
<feature type="region of interest" description="Disordered" evidence="1">
    <location>
        <begin position="1"/>
        <end position="35"/>
    </location>
</feature>
<evidence type="ECO:0000259" key="2">
    <source>
        <dbReference type="Pfam" id="PF02036"/>
    </source>
</evidence>
<reference evidence="3 4" key="1">
    <citation type="submission" date="2016-10" db="EMBL/GenBank/DDBJ databases">
        <title>Proteomics and genomics reveal pathogen-plant mechanisms compatible with a hemibiotrophic lifestyle of Diplodia corticola.</title>
        <authorList>
            <person name="Fernandes I."/>
            <person name="De Jonge R."/>
            <person name="Van De Peer Y."/>
            <person name="Devreese B."/>
            <person name="Alves A."/>
            <person name="Esteves A.C."/>
        </authorList>
    </citation>
    <scope>NUCLEOTIDE SEQUENCE [LARGE SCALE GENOMIC DNA]</scope>
    <source>
        <strain evidence="3 4">CBS 112549</strain>
    </source>
</reference>
<dbReference type="Proteomes" id="UP000183809">
    <property type="component" value="Unassembled WGS sequence"/>
</dbReference>
<dbReference type="AlphaFoldDB" id="A0A1J9S5Q9"/>
<dbReference type="InterPro" id="IPR036527">
    <property type="entry name" value="SCP2_sterol-bd_dom_sf"/>
</dbReference>